<accession>A0A0L8HJA2</accession>
<evidence type="ECO:0000256" key="2">
    <source>
        <dbReference type="SAM" id="Phobius"/>
    </source>
</evidence>
<feature type="transmembrane region" description="Helical" evidence="2">
    <location>
        <begin position="207"/>
        <end position="229"/>
    </location>
</feature>
<dbReference type="EMBL" id="KQ418093">
    <property type="protein sequence ID" value="KOF88865.1"/>
    <property type="molecule type" value="Genomic_DNA"/>
</dbReference>
<feature type="compositionally biased region" description="Basic and acidic residues" evidence="1">
    <location>
        <begin position="1"/>
        <end position="10"/>
    </location>
</feature>
<keyword evidence="2" id="KW-0472">Membrane</keyword>
<organism evidence="3">
    <name type="scientific">Octopus bimaculoides</name>
    <name type="common">California two-spotted octopus</name>
    <dbReference type="NCBI Taxonomy" id="37653"/>
    <lineage>
        <taxon>Eukaryota</taxon>
        <taxon>Metazoa</taxon>
        <taxon>Spiralia</taxon>
        <taxon>Lophotrochozoa</taxon>
        <taxon>Mollusca</taxon>
        <taxon>Cephalopoda</taxon>
        <taxon>Coleoidea</taxon>
        <taxon>Octopodiformes</taxon>
        <taxon>Octopoda</taxon>
        <taxon>Incirrata</taxon>
        <taxon>Octopodidae</taxon>
        <taxon>Octopus</taxon>
    </lineage>
</organism>
<protein>
    <submittedName>
        <fullName evidence="3">Uncharacterized protein</fullName>
    </submittedName>
</protein>
<dbReference type="AlphaFoldDB" id="A0A0L8HJA2"/>
<feature type="region of interest" description="Disordered" evidence="1">
    <location>
        <begin position="1"/>
        <end position="25"/>
    </location>
</feature>
<sequence>CSVDRIDWNPRRPKRRSANNNNNAEFTNHDYNVTYEIFNLRVQYRKSFYSTEQPAREINAQVAEHSTDTRTLNVVLREIQRDTESDKADISDETTTMYITEITTSNPSTEPSITVFVTTEETEEEITTESVEPTVESTIETTTNRVEPTTQPDMCLCKCVIPVNRTKEEEETYLQELTKELSIPKKNMSSYIRKKTSAPDHRISAQAAGYIGVVFIILPFLLIIAGDLAKLVIYCSSSK</sequence>
<reference evidence="3" key="1">
    <citation type="submission" date="2015-07" db="EMBL/GenBank/DDBJ databases">
        <title>MeaNS - Measles Nucleotide Surveillance Program.</title>
        <authorList>
            <person name="Tran T."/>
            <person name="Druce J."/>
        </authorList>
    </citation>
    <scope>NUCLEOTIDE SEQUENCE</scope>
    <source>
        <strain evidence="3">UCB-OBI-ISO-001</strain>
        <tissue evidence="3">Gonad</tissue>
    </source>
</reference>
<feature type="non-terminal residue" evidence="3">
    <location>
        <position position="1"/>
    </location>
</feature>
<gene>
    <name evidence="3" type="ORF">OCBIM_22014127mg</name>
</gene>
<proteinExistence type="predicted"/>
<name>A0A0L8HJA2_OCTBM</name>
<evidence type="ECO:0000256" key="1">
    <source>
        <dbReference type="SAM" id="MobiDB-lite"/>
    </source>
</evidence>
<keyword evidence="2" id="KW-0812">Transmembrane</keyword>
<keyword evidence="2" id="KW-1133">Transmembrane helix</keyword>
<evidence type="ECO:0000313" key="3">
    <source>
        <dbReference type="EMBL" id="KOF88865.1"/>
    </source>
</evidence>